<feature type="region of interest" description="Disordered" evidence="1">
    <location>
        <begin position="1"/>
        <end position="123"/>
    </location>
</feature>
<proteinExistence type="predicted"/>
<reference evidence="2" key="2">
    <citation type="journal article" date="2015" name="Data Brief">
        <title>Shoot transcriptome of the giant reed, Arundo donax.</title>
        <authorList>
            <person name="Barrero R.A."/>
            <person name="Guerrero F.D."/>
            <person name="Moolhuijzen P."/>
            <person name="Goolsby J.A."/>
            <person name="Tidwell J."/>
            <person name="Bellgard S.E."/>
            <person name="Bellgard M.I."/>
        </authorList>
    </citation>
    <scope>NUCLEOTIDE SEQUENCE</scope>
    <source>
        <tissue evidence="2">Shoot tissue taken approximately 20 cm above the soil surface</tissue>
    </source>
</reference>
<dbReference type="EMBL" id="GBRH01203997">
    <property type="protein sequence ID" value="JAD93898.1"/>
    <property type="molecule type" value="Transcribed_RNA"/>
</dbReference>
<feature type="compositionally biased region" description="Low complexity" evidence="1">
    <location>
        <begin position="96"/>
        <end position="114"/>
    </location>
</feature>
<evidence type="ECO:0000313" key="2">
    <source>
        <dbReference type="EMBL" id="JAD93898.1"/>
    </source>
</evidence>
<accession>A0A0A9E4D6</accession>
<evidence type="ECO:0000256" key="1">
    <source>
        <dbReference type="SAM" id="MobiDB-lite"/>
    </source>
</evidence>
<dbReference type="AlphaFoldDB" id="A0A0A9E4D6"/>
<sequence length="123" mass="12766">MASSSPRPPPSRGRAGAGAAPWCAARSARGSGGTRRRRSGWSGATRSCSARPPPRRVARGGSLGTGGSPSSPSPLAKTQARTSPASPRRSSRRSPEPSNSRLPLCSLKKPSLLSTNHLMHGRF</sequence>
<name>A0A0A9E4D6_ARUDO</name>
<feature type="compositionally biased region" description="Pro residues" evidence="1">
    <location>
        <begin position="1"/>
        <end position="11"/>
    </location>
</feature>
<protein>
    <submittedName>
        <fullName evidence="2">Uncharacterized protein</fullName>
    </submittedName>
</protein>
<organism evidence="2">
    <name type="scientific">Arundo donax</name>
    <name type="common">Giant reed</name>
    <name type="synonym">Donax arundinaceus</name>
    <dbReference type="NCBI Taxonomy" id="35708"/>
    <lineage>
        <taxon>Eukaryota</taxon>
        <taxon>Viridiplantae</taxon>
        <taxon>Streptophyta</taxon>
        <taxon>Embryophyta</taxon>
        <taxon>Tracheophyta</taxon>
        <taxon>Spermatophyta</taxon>
        <taxon>Magnoliopsida</taxon>
        <taxon>Liliopsida</taxon>
        <taxon>Poales</taxon>
        <taxon>Poaceae</taxon>
        <taxon>PACMAD clade</taxon>
        <taxon>Arundinoideae</taxon>
        <taxon>Arundineae</taxon>
        <taxon>Arundo</taxon>
    </lineage>
</organism>
<feature type="compositionally biased region" description="Low complexity" evidence="1">
    <location>
        <begin position="12"/>
        <end position="29"/>
    </location>
</feature>
<reference evidence="2" key="1">
    <citation type="submission" date="2014-09" db="EMBL/GenBank/DDBJ databases">
        <authorList>
            <person name="Magalhaes I.L.F."/>
            <person name="Oliveira U."/>
            <person name="Santos F.R."/>
            <person name="Vidigal T.H.D.A."/>
            <person name="Brescovit A.D."/>
            <person name="Santos A.J."/>
        </authorList>
    </citation>
    <scope>NUCLEOTIDE SEQUENCE</scope>
    <source>
        <tissue evidence="2">Shoot tissue taken approximately 20 cm above the soil surface</tissue>
    </source>
</reference>